<organism evidence="1">
    <name type="scientific">Arundo donax</name>
    <name type="common">Giant reed</name>
    <name type="synonym">Donax arundinaceus</name>
    <dbReference type="NCBI Taxonomy" id="35708"/>
    <lineage>
        <taxon>Eukaryota</taxon>
        <taxon>Viridiplantae</taxon>
        <taxon>Streptophyta</taxon>
        <taxon>Embryophyta</taxon>
        <taxon>Tracheophyta</taxon>
        <taxon>Spermatophyta</taxon>
        <taxon>Magnoliopsida</taxon>
        <taxon>Liliopsida</taxon>
        <taxon>Poales</taxon>
        <taxon>Poaceae</taxon>
        <taxon>PACMAD clade</taxon>
        <taxon>Arundinoideae</taxon>
        <taxon>Arundineae</taxon>
        <taxon>Arundo</taxon>
    </lineage>
</organism>
<name>A0A0A9D6X3_ARUDO</name>
<sequence length="108" mass="12002">MEIVVRAILFHMFALLQSILPGVAEVLIIPVILHLHLPVLIPPEEHLFPRDPLHILPGSDVGHRHIRKHVILVIVDEAGEELVLVGLAEGVVLPMVLHELLDALEDEL</sequence>
<proteinExistence type="predicted"/>
<reference evidence="1" key="2">
    <citation type="journal article" date="2015" name="Data Brief">
        <title>Shoot transcriptome of the giant reed, Arundo donax.</title>
        <authorList>
            <person name="Barrero R.A."/>
            <person name="Guerrero F.D."/>
            <person name="Moolhuijzen P."/>
            <person name="Goolsby J.A."/>
            <person name="Tidwell J."/>
            <person name="Bellgard S.E."/>
            <person name="Bellgard M.I."/>
        </authorList>
    </citation>
    <scope>NUCLEOTIDE SEQUENCE</scope>
    <source>
        <tissue evidence="1">Shoot tissue taken approximately 20 cm above the soil surface</tissue>
    </source>
</reference>
<reference evidence="1" key="1">
    <citation type="submission" date="2014-09" db="EMBL/GenBank/DDBJ databases">
        <authorList>
            <person name="Magalhaes I.L.F."/>
            <person name="Oliveira U."/>
            <person name="Santos F.R."/>
            <person name="Vidigal T.H.D.A."/>
            <person name="Brescovit A.D."/>
            <person name="Santos A.J."/>
        </authorList>
    </citation>
    <scope>NUCLEOTIDE SEQUENCE</scope>
    <source>
        <tissue evidence="1">Shoot tissue taken approximately 20 cm above the soil surface</tissue>
    </source>
</reference>
<dbReference type="EMBL" id="GBRH01213546">
    <property type="protein sequence ID" value="JAD84349.1"/>
    <property type="molecule type" value="Transcribed_RNA"/>
</dbReference>
<evidence type="ECO:0000313" key="1">
    <source>
        <dbReference type="EMBL" id="JAD84349.1"/>
    </source>
</evidence>
<protein>
    <submittedName>
        <fullName evidence="1">Uncharacterized protein</fullName>
    </submittedName>
</protein>
<accession>A0A0A9D6X3</accession>
<dbReference type="AlphaFoldDB" id="A0A0A9D6X3"/>